<dbReference type="Proteomes" id="UP000190831">
    <property type="component" value="Chromosome E"/>
</dbReference>
<sequence>MKAPEIIRVKRKRDEDSVQALLLEESRNSKRGKYVFKLAKTVELNSGSQDSPDTPLLKHSSDGDVRHFILEQQTRMGHTDQLPTEISEMLNDYLSLEKNNSTLTNKPPHRKASRKHSTSLNQKLPLVDYVYDIYYREMVPEDEFVFDEATVGYIKIIEDNGDLIPEEDEDADSQRLSDDEDSNEETYYQNDYPEDEDDDRSVLFSSEEGELNVNRGSVDEDESSSILQTPGSLENDMFAETELDPLFERYAETVNMLDSMEGTESNDNEYEEDAWNDTQDLSENEDSAARFKRHNFFPNDSDDPLALHRDKIFNQLQEMIDRS</sequence>
<evidence type="ECO:0000313" key="4">
    <source>
        <dbReference type="EMBL" id="SCW01914.1"/>
    </source>
</evidence>
<dbReference type="GO" id="GO:0006606">
    <property type="term" value="P:protein import into nucleus"/>
    <property type="evidence" value="ECO:0007669"/>
    <property type="project" value="InterPro"/>
</dbReference>
<name>A0A1G4MDA8_LACFM</name>
<comment type="similarity">
    <text evidence="1">Belongs to the IWR1/SLC7A6OS family.</text>
</comment>
<dbReference type="EMBL" id="LT598488">
    <property type="protein sequence ID" value="SCW01914.1"/>
    <property type="molecule type" value="Genomic_DNA"/>
</dbReference>
<organism evidence="4 5">
    <name type="scientific">Lachancea fermentati</name>
    <name type="common">Zygosaccharomyces fermentati</name>
    <dbReference type="NCBI Taxonomy" id="4955"/>
    <lineage>
        <taxon>Eukaryota</taxon>
        <taxon>Fungi</taxon>
        <taxon>Dikarya</taxon>
        <taxon>Ascomycota</taxon>
        <taxon>Saccharomycotina</taxon>
        <taxon>Saccharomycetes</taxon>
        <taxon>Saccharomycetales</taxon>
        <taxon>Saccharomycetaceae</taxon>
        <taxon>Lachancea</taxon>
    </lineage>
</organism>
<dbReference type="InterPro" id="IPR013883">
    <property type="entry name" value="TF_Iwr1_dom"/>
</dbReference>
<dbReference type="STRING" id="4955.A0A1G4MDA8"/>
<evidence type="ECO:0000259" key="3">
    <source>
        <dbReference type="Pfam" id="PF08574"/>
    </source>
</evidence>
<dbReference type="OrthoDB" id="6255506at2759"/>
<dbReference type="AlphaFoldDB" id="A0A1G4MDA8"/>
<dbReference type="PANTHER" id="PTHR28063:SF1">
    <property type="entry name" value="RNA POLYMERASE II NUCLEAR LOCALIZATION PROTEIN IWR1"/>
    <property type="match status" value="1"/>
</dbReference>
<evidence type="ECO:0000313" key="5">
    <source>
        <dbReference type="Proteomes" id="UP000190831"/>
    </source>
</evidence>
<reference evidence="5" key="1">
    <citation type="submission" date="2016-03" db="EMBL/GenBank/DDBJ databases">
        <authorList>
            <person name="Devillers H."/>
        </authorList>
    </citation>
    <scope>NUCLEOTIDE SEQUENCE [LARGE SCALE GENOMIC DNA]</scope>
</reference>
<accession>A0A1G4MDA8</accession>
<keyword evidence="5" id="KW-1185">Reference proteome</keyword>
<proteinExistence type="inferred from homology"/>
<feature type="region of interest" description="Disordered" evidence="2">
    <location>
        <begin position="162"/>
        <end position="234"/>
    </location>
</feature>
<dbReference type="OMA" id="EYPRNEF"/>
<evidence type="ECO:0000256" key="2">
    <source>
        <dbReference type="SAM" id="MobiDB-lite"/>
    </source>
</evidence>
<dbReference type="PANTHER" id="PTHR28063">
    <property type="entry name" value="RNA POLYMERASE II NUCLEAR LOCALIZATION PROTEIN IWR1"/>
    <property type="match status" value="1"/>
</dbReference>
<dbReference type="InterPro" id="IPR040150">
    <property type="entry name" value="Iwr1"/>
</dbReference>
<feature type="compositionally biased region" description="Acidic residues" evidence="2">
    <location>
        <begin position="162"/>
        <end position="171"/>
    </location>
</feature>
<protein>
    <submittedName>
        <fullName evidence="4">LAFE_0E10044g1_1</fullName>
    </submittedName>
</protein>
<feature type="compositionally biased region" description="Basic residues" evidence="2">
    <location>
        <begin position="107"/>
        <end position="117"/>
    </location>
</feature>
<gene>
    <name evidence="4" type="ORF">LAFE_0E10044G</name>
</gene>
<evidence type="ECO:0000256" key="1">
    <source>
        <dbReference type="ARBA" id="ARBA00010218"/>
    </source>
</evidence>
<feature type="region of interest" description="Disordered" evidence="2">
    <location>
        <begin position="99"/>
        <end position="118"/>
    </location>
</feature>
<dbReference type="GO" id="GO:0005737">
    <property type="term" value="C:cytoplasm"/>
    <property type="evidence" value="ECO:0007669"/>
    <property type="project" value="TreeGrafter"/>
</dbReference>
<dbReference type="Pfam" id="PF08574">
    <property type="entry name" value="Iwr1"/>
    <property type="match status" value="1"/>
</dbReference>
<feature type="domain" description="Transcription factor Iwr1" evidence="3">
    <location>
        <begin position="128"/>
        <end position="196"/>
    </location>
</feature>